<evidence type="ECO:0000256" key="1">
    <source>
        <dbReference type="ARBA" id="ARBA00004651"/>
    </source>
</evidence>
<comment type="caution">
    <text evidence="15">The sequence shown here is derived from an EMBL/GenBank/DDBJ whole genome shotgun (WGS) entry which is preliminary data.</text>
</comment>
<feature type="transmembrane region" description="Helical" evidence="13">
    <location>
        <begin position="189"/>
        <end position="209"/>
    </location>
</feature>
<name>A0ABD3QVM3_9STRA</name>
<evidence type="ECO:0000256" key="8">
    <source>
        <dbReference type="ARBA" id="ARBA00023054"/>
    </source>
</evidence>
<keyword evidence="4" id="KW-1003">Cell membrane</keyword>
<evidence type="ECO:0000256" key="12">
    <source>
        <dbReference type="ARBA" id="ARBA00031989"/>
    </source>
</evidence>
<dbReference type="InterPro" id="IPR027359">
    <property type="entry name" value="Volt_channel_dom_sf"/>
</dbReference>
<evidence type="ECO:0000313" key="15">
    <source>
        <dbReference type="EMBL" id="KAL3803954.1"/>
    </source>
</evidence>
<dbReference type="Gene3D" id="1.20.120.350">
    <property type="entry name" value="Voltage-gated potassium channels. Chain C"/>
    <property type="match status" value="1"/>
</dbReference>
<feature type="domain" description="Ion transport" evidence="14">
    <location>
        <begin position="154"/>
        <end position="233"/>
    </location>
</feature>
<dbReference type="EMBL" id="JALLAZ020000102">
    <property type="protein sequence ID" value="KAL3803954.1"/>
    <property type="molecule type" value="Genomic_DNA"/>
</dbReference>
<keyword evidence="16" id="KW-1185">Reference proteome</keyword>
<evidence type="ECO:0000313" key="16">
    <source>
        <dbReference type="Proteomes" id="UP001530315"/>
    </source>
</evidence>
<evidence type="ECO:0000256" key="5">
    <source>
        <dbReference type="ARBA" id="ARBA00022692"/>
    </source>
</evidence>
<evidence type="ECO:0000259" key="14">
    <source>
        <dbReference type="Pfam" id="PF00520"/>
    </source>
</evidence>
<keyword evidence="5 13" id="KW-0812">Transmembrane</keyword>
<keyword evidence="11" id="KW-0407">Ion channel</keyword>
<dbReference type="PANTHER" id="PTHR46480:SF1">
    <property type="entry name" value="VOLTAGE-GATED HYDROGEN CHANNEL 1"/>
    <property type="match status" value="1"/>
</dbReference>
<dbReference type="AlphaFoldDB" id="A0ABD3QVM3"/>
<evidence type="ECO:0000256" key="3">
    <source>
        <dbReference type="ARBA" id="ARBA00022448"/>
    </source>
</evidence>
<evidence type="ECO:0000256" key="11">
    <source>
        <dbReference type="ARBA" id="ARBA00023303"/>
    </source>
</evidence>
<keyword evidence="9" id="KW-0406">Ion transport</keyword>
<keyword evidence="10 13" id="KW-0472">Membrane</keyword>
<evidence type="ECO:0000256" key="9">
    <source>
        <dbReference type="ARBA" id="ARBA00023065"/>
    </source>
</evidence>
<evidence type="ECO:0000256" key="7">
    <source>
        <dbReference type="ARBA" id="ARBA00022989"/>
    </source>
</evidence>
<evidence type="ECO:0000256" key="10">
    <source>
        <dbReference type="ARBA" id="ARBA00023136"/>
    </source>
</evidence>
<gene>
    <name evidence="15" type="ORF">ACHAW5_001731</name>
</gene>
<evidence type="ECO:0000256" key="6">
    <source>
        <dbReference type="ARBA" id="ARBA00022882"/>
    </source>
</evidence>
<dbReference type="PANTHER" id="PTHR46480">
    <property type="entry name" value="F20B24.22"/>
    <property type="match status" value="1"/>
</dbReference>
<accession>A0ABD3QVM3</accession>
<proteinExistence type="predicted"/>
<keyword evidence="6" id="KW-0851">Voltage-gated channel</keyword>
<dbReference type="GO" id="GO:0005886">
    <property type="term" value="C:plasma membrane"/>
    <property type="evidence" value="ECO:0007669"/>
    <property type="project" value="UniProtKB-SubCell"/>
</dbReference>
<comment type="subcellular location">
    <subcellularLocation>
        <location evidence="1">Cell membrane</location>
        <topology evidence="1">Multi-pass membrane protein</topology>
    </subcellularLocation>
</comment>
<evidence type="ECO:0000256" key="13">
    <source>
        <dbReference type="SAM" id="Phobius"/>
    </source>
</evidence>
<sequence>MDVLRCIRFVKRTKKAPRRRFITQRVDGEMIRGRSSRSGSSLRTKCNCSSYVCFYWMFSSFLPSWLTSGIRTISSSIAVLDTTFPECYKIVQNAVSCCPIQGDEINAEAGFHRILEGDGDVSTDHSICTFPLVDTGHDAGCDEHKYSGVHSAHEALYWITVSILVTFEVELLFLIYLLGPAKFMQSIMYILDFIIVSVSLALELVLHFIGRESAAEVLPGLLIIFRLWRFVRIGHGLVASAHEVGSKKMEVALEHLDKLEEILITNGIKVPERPKI</sequence>
<organism evidence="15 16">
    <name type="scientific">Stephanodiscus triporus</name>
    <dbReference type="NCBI Taxonomy" id="2934178"/>
    <lineage>
        <taxon>Eukaryota</taxon>
        <taxon>Sar</taxon>
        <taxon>Stramenopiles</taxon>
        <taxon>Ochrophyta</taxon>
        <taxon>Bacillariophyta</taxon>
        <taxon>Coscinodiscophyceae</taxon>
        <taxon>Thalassiosirophycidae</taxon>
        <taxon>Stephanodiscales</taxon>
        <taxon>Stephanodiscaceae</taxon>
        <taxon>Stephanodiscus</taxon>
    </lineage>
</organism>
<dbReference type="Pfam" id="PF00520">
    <property type="entry name" value="Ion_trans"/>
    <property type="match status" value="1"/>
</dbReference>
<protein>
    <recommendedName>
        <fullName evidence="2">Voltage-gated hydrogen channel 1</fullName>
    </recommendedName>
    <alternativeName>
        <fullName evidence="12">Hydrogen voltage-gated channel 1</fullName>
    </alternativeName>
</protein>
<evidence type="ECO:0000256" key="2">
    <source>
        <dbReference type="ARBA" id="ARBA00015897"/>
    </source>
</evidence>
<reference evidence="15 16" key="1">
    <citation type="submission" date="2024-10" db="EMBL/GenBank/DDBJ databases">
        <title>Updated reference genomes for cyclostephanoid diatoms.</title>
        <authorList>
            <person name="Roberts W.R."/>
            <person name="Alverson A.J."/>
        </authorList>
    </citation>
    <scope>NUCLEOTIDE SEQUENCE [LARGE SCALE GENOMIC DNA]</scope>
    <source>
        <strain evidence="15 16">AJA276-08</strain>
    </source>
</reference>
<dbReference type="InterPro" id="IPR031846">
    <property type="entry name" value="Hvcn1"/>
</dbReference>
<keyword evidence="3" id="KW-0813">Transport</keyword>
<keyword evidence="8" id="KW-0175">Coiled coil</keyword>
<feature type="transmembrane region" description="Helical" evidence="13">
    <location>
        <begin position="155"/>
        <end position="177"/>
    </location>
</feature>
<keyword evidence="7 13" id="KW-1133">Transmembrane helix</keyword>
<dbReference type="Proteomes" id="UP001530315">
    <property type="component" value="Unassembled WGS sequence"/>
</dbReference>
<dbReference type="GO" id="GO:0034702">
    <property type="term" value="C:monoatomic ion channel complex"/>
    <property type="evidence" value="ECO:0007669"/>
    <property type="project" value="UniProtKB-KW"/>
</dbReference>
<dbReference type="InterPro" id="IPR005821">
    <property type="entry name" value="Ion_trans_dom"/>
</dbReference>
<evidence type="ECO:0000256" key="4">
    <source>
        <dbReference type="ARBA" id="ARBA00022475"/>
    </source>
</evidence>
<dbReference type="GO" id="GO:0034220">
    <property type="term" value="P:monoatomic ion transmembrane transport"/>
    <property type="evidence" value="ECO:0007669"/>
    <property type="project" value="UniProtKB-KW"/>
</dbReference>